<organism evidence="3 4">
    <name type="scientific">Cyclotella atomus</name>
    <dbReference type="NCBI Taxonomy" id="382360"/>
    <lineage>
        <taxon>Eukaryota</taxon>
        <taxon>Sar</taxon>
        <taxon>Stramenopiles</taxon>
        <taxon>Ochrophyta</taxon>
        <taxon>Bacillariophyta</taxon>
        <taxon>Coscinodiscophyceae</taxon>
        <taxon>Thalassiosirophycidae</taxon>
        <taxon>Stephanodiscales</taxon>
        <taxon>Stephanodiscaceae</taxon>
        <taxon>Cyclotella</taxon>
    </lineage>
</organism>
<reference evidence="3 4" key="1">
    <citation type="submission" date="2024-10" db="EMBL/GenBank/DDBJ databases">
        <title>Updated reference genomes for cyclostephanoid diatoms.</title>
        <authorList>
            <person name="Roberts W.R."/>
            <person name="Alverson A.J."/>
        </authorList>
    </citation>
    <scope>NUCLEOTIDE SEQUENCE [LARGE SCALE GENOMIC DNA]</scope>
    <source>
        <strain evidence="3 4">AJA010-31</strain>
    </source>
</reference>
<accession>A0ABD3MR25</accession>
<gene>
    <name evidence="3" type="ORF">ACHAWO_012230</name>
</gene>
<keyword evidence="4" id="KW-1185">Reference proteome</keyword>
<keyword evidence="2" id="KW-0812">Transmembrane</keyword>
<keyword evidence="2" id="KW-1133">Transmembrane helix</keyword>
<protein>
    <submittedName>
        <fullName evidence="3">Uncharacterized protein</fullName>
    </submittedName>
</protein>
<dbReference type="Proteomes" id="UP001530400">
    <property type="component" value="Unassembled WGS sequence"/>
</dbReference>
<feature type="transmembrane region" description="Helical" evidence="2">
    <location>
        <begin position="121"/>
        <end position="144"/>
    </location>
</feature>
<sequence>MNGSANSNGANGSIHEPSFLEAAAEAGATTSSDIENQQRDLDASTAQEQGAPAIAKTDEETETISTFQDILTTNHDPSNLWILSDDDNVPFPSVNESTQEMNELVNVCPCRCLFFTLKETICMVMSALGCAVFVTGMVFLIMFLEGSWFENDG</sequence>
<feature type="compositionally biased region" description="Low complexity" evidence="1">
    <location>
        <begin position="1"/>
        <end position="13"/>
    </location>
</feature>
<name>A0ABD3MR25_9STRA</name>
<evidence type="ECO:0000313" key="3">
    <source>
        <dbReference type="EMBL" id="KAL3766228.1"/>
    </source>
</evidence>
<evidence type="ECO:0000313" key="4">
    <source>
        <dbReference type="Proteomes" id="UP001530400"/>
    </source>
</evidence>
<comment type="caution">
    <text evidence="3">The sequence shown here is derived from an EMBL/GenBank/DDBJ whole genome shotgun (WGS) entry which is preliminary data.</text>
</comment>
<dbReference type="EMBL" id="JALLPJ020001388">
    <property type="protein sequence ID" value="KAL3766228.1"/>
    <property type="molecule type" value="Genomic_DNA"/>
</dbReference>
<evidence type="ECO:0000256" key="2">
    <source>
        <dbReference type="SAM" id="Phobius"/>
    </source>
</evidence>
<dbReference type="AlphaFoldDB" id="A0ABD3MR25"/>
<keyword evidence="2" id="KW-0472">Membrane</keyword>
<proteinExistence type="predicted"/>
<evidence type="ECO:0000256" key="1">
    <source>
        <dbReference type="SAM" id="MobiDB-lite"/>
    </source>
</evidence>
<feature type="region of interest" description="Disordered" evidence="1">
    <location>
        <begin position="1"/>
        <end position="62"/>
    </location>
</feature>
<feature type="compositionally biased region" description="Low complexity" evidence="1">
    <location>
        <begin position="21"/>
        <end position="32"/>
    </location>
</feature>